<sequence>LDDAMDGSSYNYGFRAPQHTNSSLRSPETPTSAYKTNVKRTKTKKWVEAKTQNYDGDDWGNDYDDEPEDPVPVPPLRPTGSRSASQSTMATLPSNQPPAPQPVEPAPVSLIRPPQPTANESGLSSSPRPIVGLPPLQIQNSAKPTPPVIQQPVSNDVKPPPVLSGPSSLTSASEKAPHEQLVSPHSASGGPPQEAPPAPSAGRPEYSQGTPSPSVGSRRTSPAPAHPPATRFPPRKSSMGQQDRDHQTSGSRSSSKQRPWVEQRSTSPSNIKSPGTPSNSKSPPFVRPSDIYRRVDDDKDKERGATEPGRPSIESAGVPRSDRSVSPANPPTPVFGAGGQQATRGSLDEGEGQGIAGADNTRQPILAPVAERKSEYGFDGILAQSQPQNQGLGRLIPSGSAQETNLVVPEPQLQRPTAEESDQNRRYSTSPRLPDLARMSLFGDDFFTNPSKIANEAPPVPSLPSMKQESSAAENAPSVDKPAATVTPGDVTSPLSTSSSTPQPSNSSMLTPALVDRQKSPSPSQMPPANDLTESSRSRLPSQSSRPSIPGGWVTETRSISDQQTPSAVPEQNPILSLDSGEVSPITDNEDEKFGGSGVATVKDRVSIPVSIPEASDRAAQSQGRTDWDTDLTISAPPNPRESGGSSSDFEAPERLQRESTVSTITDPSPVKESDKLREEIMRSLSPVRPTSDLNDFNTNNNSSQGLSPAIDDSSTRESTYLHGVYDDYWAAGDDKPDMPGLPSKQPEPESVLAANQDISNVPPLSPRKDASDKPPSLGRRFSWEAGSEQVTPKPSDAQTDPLSEAVLQSASTAEGTSLSGHLHHEPQAVQSELTRETEHSQSSAALDDAHVGVPQDPGAMSHQVSQVSSAPRDRMGSEVIEPPSPVSATADKNTTSAAPTRRLSLAEEKSMARVSSNPVSPSPPPGDHPALAQAQPSGDISPPTSPAPSQQQPAQPIKITTFKEIMDLASPSERINKYNETRAQFASMDSGLNNWLVTLKSQHPEHANATASFAVGASGPGQSQPSPTTSQPASQQPYYQQYLNASNPNLSAGAPGRPPAGNVPSGSSHSPSSDFKHSSGQVGAKGKGLLLAAGKAGKGLLSKGKSKLRGTGDKNDSSPPPAQPKTRAERRTSWGISLGSRSSPHADSLGHAHSRSQSGSVSGPAPQTIPEHPAYPTPPPQLPQTSRMSPFDTLSQGNGNQGSAWAPPRPRTPEQSAGPHGDGRSEPVSPVSDTHSTSASKSHTKDSYGGFHVGDDIQVPRPISKAQPSWDPFTGTPLVEEEGFEMGLSRDPSPHAPNAHQATRAPQAAQTQTATAPRNNTADDQYDDWVVVSPQSPPSGQIQVVSPQSPPQPSRSFQSTELGREILGDVDGVRSTASHTIHLHPHQSQQQTIHHLPSQQQAASPQRNSSFIGLPPIRRSSTFGINLTKRAKKRFSLDEDEDDHLVLSPISNTADQYDHDGTASSRPQQGESSWSAQSAQPTRIDIEPSNSRKDSGMPHSVLSATSTQAATLATDSTGVTGADWRIDDEKRPLAPGAAFKGAGHAPRPINTGATMQNEGRMESPPYGPGMRPQQGIMSPTFGGAGNPIHHLPPQGPWKLEESHLSEPLATSRNRQSGGSLSPQQQDFFGYEKETGVPPQAVSRPETQLPPRQKFSEVPPSSAQRYPGLFSPPQREQNPGSPTGPRSSHDLGQQYYGRDSTSLYRTQTGDSEVSTFDPSIDDERGRSRRSSGFFKEIGGRFSRESSRRRPASKAEEAVASVPAGLDVRGDEVSEASVATGDFQDRQRRRSSFFLNLRGSRPSDAGVPQERDGEGITPSPKASPNIGVSPQIQPSAGSADRKRSFLGPVGNESSSIMPIPNLSRSSTSTAGNEAAGGAMGPPKKRFSGFTSKVFNRTSSQQDLQIPQKPSTSHSATSSTLGRPSGTPTNQPGVPSPLAPQGRERSNTTGSGPYYAQQAHINKQLQHVEEEDRGRRSSAGGFLSGLFSKRAAPKHQENQQSAYPAPDQNAQVPSQFRVQPPSHQMPPSNLGPGRQGGGQPPIRGLPQQQPQQPPFASQDSYGHPSAGTGFQPQPQASPLHHKKSNGSFLPSSQPSHQSNVPAETGARPVSNVESDDRVAPSSPRPEAQNGSVSRKKSDQLLNRAPQLVQNLDVSVSRAQREQHLPEPRRASEQRQYPSSTQLSREQPLQPEQSNDQDQEHWIPPGFSAEPTPEPSIRHGKERGQAADSPTPPLAQSQGGNTQALGIHGHGHTRRISDQSASLLSPSGARAQSPNGVVGQSEVSQRSSISASPKPPAASQMPPPATAAVSDLPIPPLSSSHRSSSPSIASNAQELNRTSQPLPNSTPQGQQQFPVAGGRHPAQFSQMPPPFNQRSSMPFSGYNQPYPSQGPHDQVQQSSVSKWFKNRTSTQPAQSQSYQGHTKESAAKSIFSAFKRSSKQPEPRLPQQQQISNLVQAQPSQSQAQRSPGSQVQQRIPPPGPLAQRNPHPSQGHHPVYHQQRPAPSSMGSFGQRPSPQHDISHVSSDVGHTHEHMPQHRGPAVDPMMTRAVAPGYGPNHNVPQVQGFSEPQYDQVPIPHGYAAVHGEGGVAPSPYAISRTSPPGQFPPYQVPPVQQWGPPPAAHRHPSDVSLYNQAGSAAPHGQHLLQNHVQPNPIPEGGRRISMASRQSNVSHTDHNTQPGMGSPNGGQPVFSQHNRQQQDPTGLRIINHDGNIQVAASSPQSSQQYMAPSQQPHQHRLTPINSAAPCEIHQTRSGEIQGQHVVGSQAQVHNNAVQPTAQTAASLQPQSRTKTQGLTVDDDSVAESNSRSASPGTQVTAEKHMSPEPRAPGPATSHLTVNVQKANQDTIDDIYDSTPRLPSGPPPPPAQPIAATATGQSMVSDSSADEAPRNATHANGNANGAASTTLTRGKSTRAELEDTEDERKRTIRHEAQEEKILVDPYEELQSGGVKYRKEEDPEVPQMSATSYPGQEWNPYGTGGYEDWD</sequence>
<feature type="compositionally biased region" description="Polar residues" evidence="1">
    <location>
        <begin position="1887"/>
        <end position="1931"/>
    </location>
</feature>
<feature type="compositionally biased region" description="Basic and acidic residues" evidence="1">
    <location>
        <begin position="1485"/>
        <end position="1497"/>
    </location>
</feature>
<feature type="region of interest" description="Disordered" evidence="1">
    <location>
        <begin position="2715"/>
        <end position="2736"/>
    </location>
</feature>
<evidence type="ECO:0000256" key="1">
    <source>
        <dbReference type="SAM" id="MobiDB-lite"/>
    </source>
</evidence>
<feature type="compositionally biased region" description="Polar residues" evidence="1">
    <location>
        <begin position="2328"/>
        <end position="2350"/>
    </location>
</feature>
<feature type="compositionally biased region" description="Polar residues" evidence="1">
    <location>
        <begin position="2255"/>
        <end position="2272"/>
    </location>
</feature>
<feature type="compositionally biased region" description="Polar residues" evidence="1">
    <location>
        <begin position="2145"/>
        <end position="2155"/>
    </location>
</feature>
<feature type="compositionally biased region" description="Low complexity" evidence="1">
    <location>
        <begin position="1088"/>
        <end position="1104"/>
    </location>
</feature>
<feature type="compositionally biased region" description="Low complexity" evidence="1">
    <location>
        <begin position="2038"/>
        <end position="2048"/>
    </location>
</feature>
<feature type="compositionally biased region" description="Low complexity" evidence="1">
    <location>
        <begin position="1975"/>
        <end position="1986"/>
    </location>
</feature>
<feature type="region of interest" description="Disordered" evidence="1">
    <location>
        <begin position="1"/>
        <end position="958"/>
    </location>
</feature>
<reference evidence="2 3" key="1">
    <citation type="submission" date="2015-06" db="EMBL/GenBank/DDBJ databases">
        <title>Survival trade-offs in plant roots during colonization by closely related pathogenic and mutualistic fungi.</title>
        <authorList>
            <person name="Hacquard S."/>
            <person name="Kracher B."/>
            <person name="Hiruma K."/>
            <person name="Weinman A."/>
            <person name="Muench P."/>
            <person name="Garrido Oter R."/>
            <person name="Ver Loren van Themaat E."/>
            <person name="Dallerey J.-F."/>
            <person name="Damm U."/>
            <person name="Henrissat B."/>
            <person name="Lespinet O."/>
            <person name="Thon M."/>
            <person name="Kemen E."/>
            <person name="McHardy A.C."/>
            <person name="Schulze-Lefert P."/>
            <person name="O'Connell R.J."/>
        </authorList>
    </citation>
    <scope>NUCLEOTIDE SEQUENCE [LARGE SCALE GENOMIC DNA]</scope>
    <source>
        <strain evidence="2 3">MAFF 238704</strain>
    </source>
</reference>
<feature type="compositionally biased region" description="Polar residues" evidence="1">
    <location>
        <begin position="2443"/>
        <end position="2452"/>
    </location>
</feature>
<evidence type="ECO:0000313" key="3">
    <source>
        <dbReference type="Proteomes" id="UP000076584"/>
    </source>
</evidence>
<feature type="compositionally biased region" description="Polar residues" evidence="1">
    <location>
        <begin position="2801"/>
        <end position="2815"/>
    </location>
</feature>
<feature type="compositionally biased region" description="Low complexity" evidence="1">
    <location>
        <begin position="2715"/>
        <end position="2731"/>
    </location>
</feature>
<organism evidence="2 3">
    <name type="scientific">Colletotrichum incanum</name>
    <name type="common">Soybean anthracnose fungus</name>
    <dbReference type="NCBI Taxonomy" id="1573173"/>
    <lineage>
        <taxon>Eukaryota</taxon>
        <taxon>Fungi</taxon>
        <taxon>Dikarya</taxon>
        <taxon>Ascomycota</taxon>
        <taxon>Pezizomycotina</taxon>
        <taxon>Sordariomycetes</taxon>
        <taxon>Hypocreomycetidae</taxon>
        <taxon>Glomerellales</taxon>
        <taxon>Glomerellaceae</taxon>
        <taxon>Colletotrichum</taxon>
        <taxon>Colletotrichum spaethianum species complex</taxon>
    </lineage>
</organism>
<feature type="compositionally biased region" description="Low complexity" evidence="1">
    <location>
        <begin position="538"/>
        <end position="550"/>
    </location>
</feature>
<feature type="compositionally biased region" description="Polar residues" evidence="1">
    <location>
        <begin position="248"/>
        <end position="282"/>
    </location>
</feature>
<feature type="compositionally biased region" description="Pro residues" evidence="1">
    <location>
        <begin position="2290"/>
        <end position="2302"/>
    </location>
</feature>
<feature type="compositionally biased region" description="Polar residues" evidence="1">
    <location>
        <begin position="1850"/>
        <end position="1870"/>
    </location>
</feature>
<protein>
    <submittedName>
        <fullName evidence="2">Uncharacterized protein</fullName>
    </submittedName>
</protein>
<feature type="compositionally biased region" description="Polar residues" evidence="1">
    <location>
        <begin position="2083"/>
        <end position="2099"/>
    </location>
</feature>
<feature type="compositionally biased region" description="Polar residues" evidence="1">
    <location>
        <begin position="1387"/>
        <end position="1412"/>
    </location>
</feature>
<feature type="compositionally biased region" description="Polar residues" evidence="1">
    <location>
        <begin position="2391"/>
        <end position="2417"/>
    </location>
</feature>
<feature type="compositionally biased region" description="Pro residues" evidence="1">
    <location>
        <begin position="1174"/>
        <end position="1183"/>
    </location>
</feature>
<feature type="compositionally biased region" description="Basic and acidic residues" evidence="1">
    <location>
        <begin position="2911"/>
        <end position="2932"/>
    </location>
</feature>
<feature type="compositionally biased region" description="Low complexity" evidence="1">
    <location>
        <begin position="1233"/>
        <end position="1242"/>
    </location>
</feature>
<dbReference type="STRING" id="1573173.A0A162P6Q3"/>
<feature type="compositionally biased region" description="Polar residues" evidence="1">
    <location>
        <begin position="692"/>
        <end position="707"/>
    </location>
</feature>
<feature type="compositionally biased region" description="Low complexity" evidence="1">
    <location>
        <begin position="948"/>
        <end position="957"/>
    </location>
</feature>
<feature type="compositionally biased region" description="Low complexity" evidence="1">
    <location>
        <begin position="1501"/>
        <end position="1517"/>
    </location>
</feature>
<dbReference type="EMBL" id="LFIW01000377">
    <property type="protein sequence ID" value="KZL86753.1"/>
    <property type="molecule type" value="Genomic_DNA"/>
</dbReference>
<feature type="compositionally biased region" description="Low complexity" evidence="1">
    <location>
        <begin position="2453"/>
        <end position="2468"/>
    </location>
</feature>
<keyword evidence="3" id="KW-1185">Reference proteome</keyword>
<feature type="compositionally biased region" description="Low complexity" evidence="1">
    <location>
        <begin position="2314"/>
        <end position="2327"/>
    </location>
</feature>
<feature type="compositionally biased region" description="Basic and acidic residues" evidence="1">
    <location>
        <begin position="670"/>
        <end position="682"/>
    </location>
</feature>
<feature type="compositionally biased region" description="Basic and acidic residues" evidence="1">
    <location>
        <begin position="290"/>
        <end position="305"/>
    </location>
</feature>
<name>A0A162P6Q3_COLIC</name>
<feature type="region of interest" description="Disordered" evidence="1">
    <location>
        <begin position="2613"/>
        <end position="2632"/>
    </location>
</feature>
<feature type="compositionally biased region" description="Polar residues" evidence="1">
    <location>
        <begin position="2171"/>
        <end position="2193"/>
    </location>
</feature>
<feature type="compositionally biased region" description="Basic and acidic residues" evidence="1">
    <location>
        <begin position="1964"/>
        <end position="1973"/>
    </location>
</feature>
<feature type="region of interest" description="Disordered" evidence="1">
    <location>
        <begin position="2772"/>
        <end position="2832"/>
    </location>
</feature>
<feature type="compositionally biased region" description="Polar residues" evidence="1">
    <location>
        <begin position="1996"/>
        <end position="2025"/>
    </location>
</feature>
<feature type="compositionally biased region" description="Polar residues" evidence="1">
    <location>
        <begin position="117"/>
        <end position="127"/>
    </location>
</feature>
<feature type="compositionally biased region" description="Low complexity" evidence="1">
    <location>
        <begin position="1302"/>
        <end position="1323"/>
    </location>
</feature>
<feature type="compositionally biased region" description="Low complexity" evidence="1">
    <location>
        <begin position="2889"/>
        <end position="2906"/>
    </location>
</feature>
<feature type="compositionally biased region" description="Polar residues" evidence="1">
    <location>
        <begin position="2499"/>
        <end position="2512"/>
    </location>
</feature>
<feature type="compositionally biased region" description="Low complexity" evidence="1">
    <location>
        <begin position="1331"/>
        <end position="1348"/>
    </location>
</feature>
<feature type="compositionally biased region" description="Pro residues" evidence="1">
    <location>
        <begin position="2857"/>
        <end position="2866"/>
    </location>
</feature>
<gene>
    <name evidence="2" type="ORF">CI238_03270</name>
</gene>
<feature type="compositionally biased region" description="Polar residues" evidence="1">
    <location>
        <begin position="1609"/>
        <end position="1627"/>
    </location>
</feature>
<evidence type="ECO:0000313" key="2">
    <source>
        <dbReference type="EMBL" id="KZL86753.1"/>
    </source>
</evidence>
<feature type="compositionally biased region" description="Polar residues" evidence="1">
    <location>
        <begin position="789"/>
        <end position="820"/>
    </location>
</feature>
<proteinExistence type="predicted"/>
<feature type="region of interest" description="Disordered" evidence="1">
    <location>
        <begin position="2946"/>
        <end position="2983"/>
    </location>
</feature>
<feature type="compositionally biased region" description="Pro residues" evidence="1">
    <location>
        <begin position="95"/>
        <end position="105"/>
    </location>
</feature>
<feature type="compositionally biased region" description="Polar residues" evidence="1">
    <location>
        <begin position="2231"/>
        <end position="2241"/>
    </location>
</feature>
<feature type="compositionally biased region" description="Polar residues" evidence="1">
    <location>
        <begin position="887"/>
        <end position="899"/>
    </location>
</feature>
<dbReference type="Proteomes" id="UP000076584">
    <property type="component" value="Unassembled WGS sequence"/>
</dbReference>
<feature type="compositionally biased region" description="Polar residues" evidence="1">
    <location>
        <begin position="1699"/>
        <end position="1717"/>
    </location>
</feature>
<feature type="compositionally biased region" description="Polar residues" evidence="1">
    <location>
        <begin position="1463"/>
        <end position="1482"/>
    </location>
</feature>
<feature type="compositionally biased region" description="Low complexity" evidence="1">
    <location>
        <begin position="1021"/>
        <end position="1043"/>
    </location>
</feature>
<feature type="compositionally biased region" description="Low complexity" evidence="1">
    <location>
        <begin position="492"/>
        <end position="508"/>
    </location>
</feature>
<feature type="compositionally biased region" description="Basic and acidic residues" evidence="1">
    <location>
        <begin position="1737"/>
        <end position="1756"/>
    </location>
</feature>
<feature type="compositionally biased region" description="Polar residues" evidence="1">
    <location>
        <begin position="2772"/>
        <end position="2793"/>
    </location>
</feature>
<feature type="compositionally biased region" description="Polar residues" evidence="1">
    <location>
        <begin position="556"/>
        <end position="567"/>
    </location>
</feature>
<accession>A0A162P6Q3</accession>
<feature type="compositionally biased region" description="Polar residues" evidence="1">
    <location>
        <begin position="2688"/>
        <end position="2697"/>
    </location>
</feature>
<comment type="caution">
    <text evidence="2">The sequence shown here is derived from an EMBL/GenBank/DDBJ whole genome shotgun (WGS) entry which is preliminary data.</text>
</comment>
<feature type="region of interest" description="Disordered" evidence="1">
    <location>
        <begin position="2644"/>
        <end position="2697"/>
    </location>
</feature>
<feature type="region of interest" description="Disordered" evidence="1">
    <location>
        <begin position="1451"/>
        <end position="1517"/>
    </location>
</feature>
<feature type="region of interest" description="Disordered" evidence="1">
    <location>
        <begin position="1535"/>
        <end position="2538"/>
    </location>
</feature>
<feature type="compositionally biased region" description="Polar residues" evidence="1">
    <location>
        <begin position="1819"/>
        <end position="1835"/>
    </location>
</feature>
<feature type="compositionally biased region" description="Polar residues" evidence="1">
    <location>
        <begin position="2662"/>
        <end position="2678"/>
    </location>
</feature>
<feature type="compositionally biased region" description="Polar residues" evidence="1">
    <location>
        <begin position="2369"/>
        <end position="2384"/>
    </location>
</feature>
<feature type="compositionally biased region" description="Basic and acidic residues" evidence="1">
    <location>
        <begin position="2213"/>
        <end position="2222"/>
    </location>
</feature>
<feature type="compositionally biased region" description="Polar residues" evidence="1">
    <location>
        <begin position="207"/>
        <end position="220"/>
    </location>
</feature>
<feature type="compositionally biased region" description="Polar residues" evidence="1">
    <location>
        <begin position="1674"/>
        <end position="1686"/>
    </location>
</feature>
<feature type="compositionally biased region" description="Polar residues" evidence="1">
    <location>
        <begin position="1187"/>
        <end position="1204"/>
    </location>
</feature>
<feature type="region of interest" description="Disordered" evidence="1">
    <location>
        <begin position="2848"/>
        <end position="2932"/>
    </location>
</feature>
<feature type="compositionally biased region" description="Low complexity" evidence="1">
    <location>
        <begin position="1065"/>
        <end position="1074"/>
    </location>
</feature>
<feature type="region of interest" description="Disordered" evidence="1">
    <location>
        <begin position="1008"/>
        <end position="1419"/>
    </location>
</feature>
<feature type="compositionally biased region" description="Polar residues" evidence="1">
    <location>
        <begin position="18"/>
        <end position="35"/>
    </location>
</feature>
<feature type="non-terminal residue" evidence="2">
    <location>
        <position position="1"/>
    </location>
</feature>
<feature type="compositionally biased region" description="Acidic residues" evidence="1">
    <location>
        <begin position="55"/>
        <end position="69"/>
    </location>
</feature>
<feature type="compositionally biased region" description="Polar residues" evidence="1">
    <location>
        <begin position="80"/>
        <end position="92"/>
    </location>
</feature>
<feature type="compositionally biased region" description="Basic and acidic residues" evidence="1">
    <location>
        <begin position="2156"/>
        <end position="2170"/>
    </location>
</feature>